<evidence type="ECO:0000256" key="1">
    <source>
        <dbReference type="SAM" id="SignalP"/>
    </source>
</evidence>
<reference evidence="2" key="1">
    <citation type="submission" date="2021-01" db="EMBL/GenBank/DDBJ databases">
        <authorList>
            <person name="Corre E."/>
            <person name="Pelletier E."/>
            <person name="Niang G."/>
            <person name="Scheremetjew M."/>
            <person name="Finn R."/>
            <person name="Kale V."/>
            <person name="Holt S."/>
            <person name="Cochrane G."/>
            <person name="Meng A."/>
            <person name="Brown T."/>
            <person name="Cohen L."/>
        </authorList>
    </citation>
    <scope>NUCLEOTIDE SEQUENCE</scope>
    <source>
        <strain evidence="2">CCMP3105</strain>
    </source>
</reference>
<dbReference type="EMBL" id="HBNR01066774">
    <property type="protein sequence ID" value="CAE4639157.1"/>
    <property type="molecule type" value="Transcribed_RNA"/>
</dbReference>
<keyword evidence="1" id="KW-0732">Signal</keyword>
<accession>A0A7S4S9X4</accession>
<evidence type="ECO:0000313" key="2">
    <source>
        <dbReference type="EMBL" id="CAE4639157.1"/>
    </source>
</evidence>
<feature type="signal peptide" evidence="1">
    <location>
        <begin position="1"/>
        <end position="21"/>
    </location>
</feature>
<proteinExistence type="predicted"/>
<gene>
    <name evidence="2" type="ORF">AMON00008_LOCUS47175</name>
</gene>
<dbReference type="AlphaFoldDB" id="A0A7S4S9X4"/>
<name>A0A7S4S9X4_9DINO</name>
<organism evidence="2">
    <name type="scientific">Alexandrium monilatum</name>
    <dbReference type="NCBI Taxonomy" id="311494"/>
    <lineage>
        <taxon>Eukaryota</taxon>
        <taxon>Sar</taxon>
        <taxon>Alveolata</taxon>
        <taxon>Dinophyceae</taxon>
        <taxon>Gonyaulacales</taxon>
        <taxon>Pyrocystaceae</taxon>
        <taxon>Alexandrium</taxon>
    </lineage>
</organism>
<protein>
    <submittedName>
        <fullName evidence="2">Uncharacterized protein</fullName>
    </submittedName>
</protein>
<feature type="chain" id="PRO_5030894455" evidence="1">
    <location>
        <begin position="22"/>
        <end position="486"/>
    </location>
</feature>
<sequence length="486" mass="52506">MAHSSPWRLAAIVALAVLASADPADVLTPAQRRLVAEVRAEAAEASHKAEAQLLGIMGSAGFGLRLRLLGSQELAKLSPQELLERLRANLDVMEWTNNFGLDAVSRRLNPGNEAMDLDQIELFGHVPTEWELKVNHSRLVENMSHLEWGVLDAAETGLYRLPAFGKPGSPTAEEMVTRPKYLAGNLRRLDTSLEMYGAYAAVIRNDVVRDRAVLLGTDSGGWVSTCNTSVKPVRAPNWLERLAAPCTPVSLAPLGVTESQMHTVLANTQTFHEIGGSLPALLHQFLTPVAKVRPIEARFYMEGALLGPIRPVDIKLLVGSFPGLFGTPEGLKLRAFCKRHGVPLAWGFSAGRVWADEGRNDLLLLPFEPFEKWTAGAARLMDPAAGWSATNVTSPTKADSAWEDVWAEAAAARQKKSTGAYGPKKAAFERWWAALVEVSAPVLPLRAADCASADLCFGTYAHPGGRKECVCRASGGDSAKVADIII</sequence>